<evidence type="ECO:0000256" key="6">
    <source>
        <dbReference type="RuleBase" id="RU004466"/>
    </source>
</evidence>
<evidence type="ECO:0000256" key="3">
    <source>
        <dbReference type="ARBA" id="ARBA00022679"/>
    </source>
</evidence>
<keyword evidence="5" id="KW-0460">Magnesium</keyword>
<dbReference type="Gene3D" id="1.10.600.10">
    <property type="entry name" value="Farnesyl Diphosphate Synthase"/>
    <property type="match status" value="1"/>
</dbReference>
<organism evidence="7 10">
    <name type="scientific">Parabacteroides distasonis</name>
    <dbReference type="NCBI Taxonomy" id="823"/>
    <lineage>
        <taxon>Bacteria</taxon>
        <taxon>Pseudomonadati</taxon>
        <taxon>Bacteroidota</taxon>
        <taxon>Bacteroidia</taxon>
        <taxon>Bacteroidales</taxon>
        <taxon>Tannerellaceae</taxon>
        <taxon>Parabacteroides</taxon>
    </lineage>
</organism>
<dbReference type="InterPro" id="IPR000092">
    <property type="entry name" value="Polyprenyl_synt"/>
</dbReference>
<gene>
    <name evidence="7" type="primary">ispB</name>
    <name evidence="7" type="ORF">ERS852429_03606</name>
    <name evidence="8" type="ORF">ERS852560_02881</name>
</gene>
<evidence type="ECO:0000313" key="8">
    <source>
        <dbReference type="EMBL" id="CUQ43585.1"/>
    </source>
</evidence>
<dbReference type="InterPro" id="IPR033749">
    <property type="entry name" value="Polyprenyl_synt_CS"/>
</dbReference>
<dbReference type="Pfam" id="PF00348">
    <property type="entry name" value="polyprenyl_synt"/>
    <property type="match status" value="1"/>
</dbReference>
<keyword evidence="3 6" id="KW-0808">Transferase</keyword>
<evidence type="ECO:0000256" key="4">
    <source>
        <dbReference type="ARBA" id="ARBA00022723"/>
    </source>
</evidence>
<dbReference type="PANTHER" id="PTHR12001:SF69">
    <property type="entry name" value="ALL TRANS-POLYPRENYL-DIPHOSPHATE SYNTHASE PDSS1"/>
    <property type="match status" value="1"/>
</dbReference>
<dbReference type="InterPro" id="IPR008949">
    <property type="entry name" value="Isoprenoid_synthase_dom_sf"/>
</dbReference>
<dbReference type="PROSITE" id="PS00444">
    <property type="entry name" value="POLYPRENYL_SYNTHASE_2"/>
    <property type="match status" value="1"/>
</dbReference>
<dbReference type="GO" id="GO:0008299">
    <property type="term" value="P:isoprenoid biosynthetic process"/>
    <property type="evidence" value="ECO:0007669"/>
    <property type="project" value="InterPro"/>
</dbReference>
<protein>
    <submittedName>
        <fullName evidence="7">Octaprenyl-diphosphate synthase</fullName>
        <ecNumber evidence="7">2.5.1.90</ecNumber>
    </submittedName>
</protein>
<comment type="cofactor">
    <cofactor evidence="1">
        <name>Mg(2+)</name>
        <dbReference type="ChEBI" id="CHEBI:18420"/>
    </cofactor>
</comment>
<keyword evidence="4" id="KW-0479">Metal-binding</keyword>
<name>A0A173VV42_PARDI</name>
<proteinExistence type="inferred from homology"/>
<evidence type="ECO:0000313" key="9">
    <source>
        <dbReference type="Proteomes" id="UP000095332"/>
    </source>
</evidence>
<dbReference type="GO" id="GO:0106350">
    <property type="term" value="F:all-trans-octaprenyl-diphosphate synthase activity"/>
    <property type="evidence" value="ECO:0007669"/>
    <property type="project" value="UniProtKB-EC"/>
</dbReference>
<evidence type="ECO:0000256" key="2">
    <source>
        <dbReference type="ARBA" id="ARBA00006706"/>
    </source>
</evidence>
<reference evidence="9 10" key="1">
    <citation type="submission" date="2015-09" db="EMBL/GenBank/DDBJ databases">
        <authorList>
            <consortium name="Pathogen Informatics"/>
        </authorList>
    </citation>
    <scope>NUCLEOTIDE SEQUENCE [LARGE SCALE GENOMIC DNA]</scope>
    <source>
        <strain evidence="7 10">2789STDY5608872</strain>
        <strain evidence="8 9">2789STDY5834948</strain>
    </source>
</reference>
<dbReference type="Proteomes" id="UP000095332">
    <property type="component" value="Unassembled WGS sequence"/>
</dbReference>
<dbReference type="GO" id="GO:0046872">
    <property type="term" value="F:metal ion binding"/>
    <property type="evidence" value="ECO:0007669"/>
    <property type="project" value="UniProtKB-KW"/>
</dbReference>
<comment type="similarity">
    <text evidence="2 6">Belongs to the FPP/GGPP synthase family.</text>
</comment>
<sequence>MYEKTRLLDSFCYFCESLHGIMDERRKIEEPVSAEFERFNKDFEASLRSETTRLQSAIDVILNSTGKHVRPLLVLLTAKVCGQVTDNTINSAVLLELLHTATLIHDDVIDETKQRRGVPSLNAIFDNRISVLVGDYVLSTALIRSIQTGDLRIVGIISNLGRDLSEGEIKQLETAEESILDENCYLQVIKKKTATLLSACTEIGAISSGASAEVIALCREFGEYLGYCFQIKDDIFDYFKEANIGKPTGNDIREGKVTLPLLYALRQGREEEAARYLDMILRKDFAAENVDSLIEFAKANGGIEYAEARMKEYHDKAVDVLLRLPESGARTSLIQLADYIMTRSK</sequence>
<dbReference type="EC" id="2.5.1.90" evidence="7"/>
<evidence type="ECO:0000256" key="5">
    <source>
        <dbReference type="ARBA" id="ARBA00022842"/>
    </source>
</evidence>
<dbReference type="AlphaFoldDB" id="A0A173VV42"/>
<dbReference type="SFLD" id="SFLDS00005">
    <property type="entry name" value="Isoprenoid_Synthase_Type_I"/>
    <property type="match status" value="1"/>
</dbReference>
<dbReference type="EMBL" id="CZBM01000012">
    <property type="protein sequence ID" value="CUQ43585.1"/>
    <property type="molecule type" value="Genomic_DNA"/>
</dbReference>
<accession>A0A173VV42</accession>
<evidence type="ECO:0000313" key="7">
    <source>
        <dbReference type="EMBL" id="CUN30630.1"/>
    </source>
</evidence>
<evidence type="ECO:0000313" key="10">
    <source>
        <dbReference type="Proteomes" id="UP000095591"/>
    </source>
</evidence>
<dbReference type="PROSITE" id="PS00723">
    <property type="entry name" value="POLYPRENYL_SYNTHASE_1"/>
    <property type="match status" value="1"/>
</dbReference>
<dbReference type="CDD" id="cd00685">
    <property type="entry name" value="Trans_IPPS_HT"/>
    <property type="match status" value="1"/>
</dbReference>
<evidence type="ECO:0000256" key="1">
    <source>
        <dbReference type="ARBA" id="ARBA00001946"/>
    </source>
</evidence>
<dbReference type="Proteomes" id="UP000095591">
    <property type="component" value="Unassembled WGS sequence"/>
</dbReference>
<dbReference type="EMBL" id="CYXP01000009">
    <property type="protein sequence ID" value="CUN30630.1"/>
    <property type="molecule type" value="Genomic_DNA"/>
</dbReference>
<dbReference type="SUPFAM" id="SSF48576">
    <property type="entry name" value="Terpenoid synthases"/>
    <property type="match status" value="1"/>
</dbReference>
<dbReference type="PANTHER" id="PTHR12001">
    <property type="entry name" value="GERANYLGERANYL PYROPHOSPHATE SYNTHASE"/>
    <property type="match status" value="1"/>
</dbReference>